<protein>
    <submittedName>
        <fullName evidence="17">FpvAII</fullName>
    </submittedName>
</protein>
<dbReference type="NCBIfam" id="TIGR01783">
    <property type="entry name" value="TonB-siderophor"/>
    <property type="match status" value="1"/>
</dbReference>
<evidence type="ECO:0000256" key="11">
    <source>
        <dbReference type="ARBA" id="ARBA00023136"/>
    </source>
</evidence>
<reference evidence="17" key="1">
    <citation type="journal article" date="1997" name="Microbiology">
        <title>Use of siderophores to type pseudomonads: the three Pseudomonas aeruginosa pyoverdine systems.</title>
        <authorList>
            <person name="Meyer J.M."/>
            <person name="Stintzi A."/>
            <person name="De Vos D."/>
            <person name="Cornelis P."/>
            <person name="Tappe R."/>
            <person name="Taraz K."/>
            <person name="Budzikiewicz H."/>
        </authorList>
    </citation>
    <scope>NUCLEOTIDE SEQUENCE</scope>
    <source>
        <strain evidence="17">7NSK2</strain>
    </source>
</reference>
<keyword evidence="8" id="KW-0408">Iron</keyword>
<keyword evidence="3 14" id="KW-0813">Transport</keyword>
<keyword evidence="11 14" id="KW-0472">Membrane</keyword>
<keyword evidence="7" id="KW-0732">Signal</keyword>
<comment type="similarity">
    <text evidence="2 14 15">Belongs to the TonB-dependent receptor family.</text>
</comment>
<keyword evidence="4 14" id="KW-1134">Transmembrane beta strand</keyword>
<keyword evidence="12" id="KW-0675">Receptor</keyword>
<evidence type="ECO:0000256" key="7">
    <source>
        <dbReference type="ARBA" id="ARBA00022729"/>
    </source>
</evidence>
<dbReference type="InterPro" id="IPR036942">
    <property type="entry name" value="Beta-barrel_TonB_sf"/>
</dbReference>
<dbReference type="InterPro" id="IPR010105">
    <property type="entry name" value="TonB_sidphr_rcpt"/>
</dbReference>
<evidence type="ECO:0000256" key="13">
    <source>
        <dbReference type="ARBA" id="ARBA00023237"/>
    </source>
</evidence>
<evidence type="ECO:0000256" key="3">
    <source>
        <dbReference type="ARBA" id="ARBA00022448"/>
    </source>
</evidence>
<evidence type="ECO:0000256" key="12">
    <source>
        <dbReference type="ARBA" id="ARBA00023170"/>
    </source>
</evidence>
<dbReference type="AlphaFoldDB" id="Q8GN89"/>
<evidence type="ECO:0000256" key="1">
    <source>
        <dbReference type="ARBA" id="ARBA00004571"/>
    </source>
</evidence>
<organism evidence="17">
    <name type="scientific">Pseudomonas aeruginosa</name>
    <dbReference type="NCBI Taxonomy" id="287"/>
    <lineage>
        <taxon>Bacteria</taxon>
        <taxon>Pseudomonadati</taxon>
        <taxon>Pseudomonadota</taxon>
        <taxon>Gammaproteobacteria</taxon>
        <taxon>Pseudomonadales</taxon>
        <taxon>Pseudomonadaceae</taxon>
        <taxon>Pseudomonas</taxon>
    </lineage>
</organism>
<dbReference type="Gene3D" id="3.55.50.30">
    <property type="match status" value="1"/>
</dbReference>
<comment type="subcellular location">
    <subcellularLocation>
        <location evidence="1 14">Cell outer membrane</location>
        <topology evidence="1 14">Multi-pass membrane protein</topology>
    </subcellularLocation>
</comment>
<evidence type="ECO:0000259" key="16">
    <source>
        <dbReference type="SMART" id="SM00965"/>
    </source>
</evidence>
<dbReference type="InterPro" id="IPR000531">
    <property type="entry name" value="Beta-barrel_TonB"/>
</dbReference>
<dbReference type="EMBL" id="AF537095">
    <property type="protein sequence ID" value="AAN62913.1"/>
    <property type="molecule type" value="Genomic_DNA"/>
</dbReference>
<dbReference type="GO" id="GO:0015344">
    <property type="term" value="F:siderophore uptake transmembrane transporter activity"/>
    <property type="evidence" value="ECO:0007669"/>
    <property type="project" value="TreeGrafter"/>
</dbReference>
<dbReference type="PROSITE" id="PS52016">
    <property type="entry name" value="TONB_DEPENDENT_REC_3"/>
    <property type="match status" value="1"/>
</dbReference>
<evidence type="ECO:0000256" key="8">
    <source>
        <dbReference type="ARBA" id="ARBA00023004"/>
    </source>
</evidence>
<keyword evidence="10 15" id="KW-0798">TonB box</keyword>
<dbReference type="InterPro" id="IPR039426">
    <property type="entry name" value="TonB-dep_rcpt-like"/>
</dbReference>
<proteinExistence type="inferred from homology"/>
<dbReference type="CDD" id="cd01347">
    <property type="entry name" value="ligand_gated_channel"/>
    <property type="match status" value="1"/>
</dbReference>
<dbReference type="InterPro" id="IPR012910">
    <property type="entry name" value="Plug_dom"/>
</dbReference>
<dbReference type="GO" id="GO:0009279">
    <property type="term" value="C:cell outer membrane"/>
    <property type="evidence" value="ECO:0007669"/>
    <property type="project" value="UniProtKB-SubCell"/>
</dbReference>
<keyword evidence="13 14" id="KW-0998">Cell outer membrane</keyword>
<dbReference type="GO" id="GO:0038023">
    <property type="term" value="F:signaling receptor activity"/>
    <property type="evidence" value="ECO:0007669"/>
    <property type="project" value="InterPro"/>
</dbReference>
<evidence type="ECO:0000256" key="2">
    <source>
        <dbReference type="ARBA" id="ARBA00009810"/>
    </source>
</evidence>
<dbReference type="Pfam" id="PF07660">
    <property type="entry name" value="STN"/>
    <property type="match status" value="1"/>
</dbReference>
<dbReference type="GO" id="GO:0015891">
    <property type="term" value="P:siderophore transport"/>
    <property type="evidence" value="ECO:0007669"/>
    <property type="project" value="InterPro"/>
</dbReference>
<dbReference type="Pfam" id="PF00593">
    <property type="entry name" value="TonB_dep_Rec_b-barrel"/>
    <property type="match status" value="1"/>
</dbReference>
<reference evidence="17" key="3">
    <citation type="submission" date="2016-12" db="EMBL/GenBank/DDBJ databases">
        <authorList>
            <person name="Song W.-J."/>
            <person name="Kurnit D.M."/>
        </authorList>
    </citation>
    <scope>NUCLEOTIDE SEQUENCE</scope>
    <source>
        <strain evidence="17">7NSK2</strain>
    </source>
</reference>
<accession>Q8GN89</accession>
<dbReference type="FunFam" id="2.170.130.10:FF:000001">
    <property type="entry name" value="Catecholate siderophore TonB-dependent receptor"/>
    <property type="match status" value="1"/>
</dbReference>
<dbReference type="InterPro" id="IPR011662">
    <property type="entry name" value="Secretin/TonB_short_N"/>
</dbReference>
<dbReference type="Gene3D" id="2.40.170.20">
    <property type="entry name" value="TonB-dependent receptor, beta-barrel domain"/>
    <property type="match status" value="1"/>
</dbReference>
<dbReference type="SUPFAM" id="SSF56935">
    <property type="entry name" value="Porins"/>
    <property type="match status" value="1"/>
</dbReference>
<name>Q8GN89_PSEAI</name>
<keyword evidence="9" id="KW-0406">Ion transport</keyword>
<dbReference type="Pfam" id="PF07715">
    <property type="entry name" value="Plug"/>
    <property type="match status" value="1"/>
</dbReference>
<evidence type="ECO:0000256" key="4">
    <source>
        <dbReference type="ARBA" id="ARBA00022452"/>
    </source>
</evidence>
<evidence type="ECO:0000256" key="10">
    <source>
        <dbReference type="ARBA" id="ARBA00023077"/>
    </source>
</evidence>
<dbReference type="PANTHER" id="PTHR32552:SF68">
    <property type="entry name" value="FERRICHROME OUTER MEMBRANE TRANSPORTER_PHAGE RECEPTOR"/>
    <property type="match status" value="1"/>
</dbReference>
<evidence type="ECO:0000256" key="6">
    <source>
        <dbReference type="ARBA" id="ARBA00022692"/>
    </source>
</evidence>
<evidence type="ECO:0000256" key="15">
    <source>
        <dbReference type="RuleBase" id="RU003357"/>
    </source>
</evidence>
<keyword evidence="5" id="KW-0410">Iron transport</keyword>
<evidence type="ECO:0000256" key="9">
    <source>
        <dbReference type="ARBA" id="ARBA00023065"/>
    </source>
</evidence>
<evidence type="ECO:0000256" key="14">
    <source>
        <dbReference type="PROSITE-ProRule" id="PRU01360"/>
    </source>
</evidence>
<keyword evidence="6 14" id="KW-0812">Transmembrane</keyword>
<evidence type="ECO:0000313" key="17">
    <source>
        <dbReference type="EMBL" id="AAN62913.1"/>
    </source>
</evidence>
<dbReference type="SMART" id="SM00965">
    <property type="entry name" value="STN"/>
    <property type="match status" value="1"/>
</dbReference>
<dbReference type="PANTHER" id="PTHR32552">
    <property type="entry name" value="FERRICHROME IRON RECEPTOR-RELATED"/>
    <property type="match status" value="1"/>
</dbReference>
<sequence length="823" mass="91077">MPALRTLPRFTKALVMRNTLTLHPRLSTAALTMALLAPIASQAEAQKIQFDIGAQSLPSALRQFGQQSQLQVLYSADEVQGLRSNAVRGQLSVEAALAELLRGTGASYSLQGSSVTISAQRSADSVDLGDITVTSQESAWGHVNGYVAKRSGTGTKTDTPLKEIPQTINVVTQDEIKARGSQTVTEALRYTPGITGGGFADRVKIFDEPTSRGFSPAPMYLDGLHMPYGGGSTGGALQIDPYTLERIEVLKGPASVLFGQNQPGGIVNMVSKRPTAEPIHEVVLGGGSQDRRYGAFDVAGALDEQGTYLYRITGVGRDINSEIDYAEQKRFMLAPSFTWNPNEQTSLTFYGQYQKDNDVPEAQGLPAYGTVFSTPNGRIKRSTFIGEPGLNSYDRDQFVVGYEFSHEFNDVWTFKQNTRYAYVDDQYVAPLHGYRFVPNPNTGANDQRYTTRYGVDWSQTNKVFGMDNILQAKYKTADIEHTLLIGLDYYHSNSKFLGLYSYEAASPIIDLYKPVYGKPFTFGSPYRWDRTIRQTGVYLQDQMKWNQWFLTLGGRYDWAETDSKETAGHSNAKDEKFSGRAGFGYEFSNGITPYVSYSESFQPVSGYNLDQNSKAFKPTTGKQYEAGIKYQPPGQDSFIQASVYQIDQKNVLTTNLENPNFYNQSAAMRSKGFELEGKASLTNNLGIIASFSRNDVKYTKDNDGREGRHPAGTPPMTAAVWLDYTLGGDTVLAGLGAGIGARYTRGSDGTDTADNHFTIPSYTLYDGKLSYDFEKSPLRLKGLKLQVNLENIEDKKYVSRCAGIWDCYYGQGRTITSDLTYNW</sequence>
<dbReference type="InterPro" id="IPR037066">
    <property type="entry name" value="Plug_dom_sf"/>
</dbReference>
<reference evidence="17" key="2">
    <citation type="journal article" date="2003" name="Microbiology">
        <title>Identification of type II and type III pyoverdine receptors from Pseudomonas aeruginosa.</title>
        <authorList>
            <person name="de Chial M."/>
            <person name="Ghysels B."/>
            <person name="Beatson S.A."/>
            <person name="Geoffroy V."/>
            <person name="Meyer J.M."/>
            <person name="Pattery T."/>
            <person name="Baysse C."/>
            <person name="Chablain P."/>
            <person name="Parsons Y.N."/>
            <person name="Winstanley C."/>
            <person name="Cordwell S.J."/>
            <person name="Cornelis P."/>
        </authorList>
    </citation>
    <scope>NUCLEOTIDE SEQUENCE</scope>
    <source>
        <strain evidence="17">7NSK2</strain>
    </source>
</reference>
<gene>
    <name evidence="17" type="primary">fpvA</name>
</gene>
<feature type="domain" description="Secretin/TonB short N-terminal" evidence="16">
    <location>
        <begin position="70"/>
        <end position="120"/>
    </location>
</feature>
<evidence type="ECO:0000256" key="5">
    <source>
        <dbReference type="ARBA" id="ARBA00022496"/>
    </source>
</evidence>
<dbReference type="Gene3D" id="2.170.130.10">
    <property type="entry name" value="TonB-dependent receptor, plug domain"/>
    <property type="match status" value="1"/>
</dbReference>